<name>A0ACC0UVZ0_9HYPO</name>
<evidence type="ECO:0000313" key="2">
    <source>
        <dbReference type="Proteomes" id="UP001163324"/>
    </source>
</evidence>
<keyword evidence="2" id="KW-1185">Reference proteome</keyword>
<organism evidence="1 2">
    <name type="scientific">Trichothecium roseum</name>
    <dbReference type="NCBI Taxonomy" id="47278"/>
    <lineage>
        <taxon>Eukaryota</taxon>
        <taxon>Fungi</taxon>
        <taxon>Dikarya</taxon>
        <taxon>Ascomycota</taxon>
        <taxon>Pezizomycotina</taxon>
        <taxon>Sordariomycetes</taxon>
        <taxon>Hypocreomycetidae</taxon>
        <taxon>Hypocreales</taxon>
        <taxon>Hypocreales incertae sedis</taxon>
        <taxon>Trichothecium</taxon>
    </lineage>
</organism>
<reference evidence="1" key="1">
    <citation type="submission" date="2022-10" db="EMBL/GenBank/DDBJ databases">
        <title>Complete Genome of Trichothecium roseum strain YXFP-22015, a Plant Pathogen Isolated from Citrus.</title>
        <authorList>
            <person name="Wang Y."/>
            <person name="Zhu L."/>
        </authorList>
    </citation>
    <scope>NUCLEOTIDE SEQUENCE</scope>
    <source>
        <strain evidence="1">YXFP-22015</strain>
    </source>
</reference>
<dbReference type="Proteomes" id="UP001163324">
    <property type="component" value="Chromosome 6"/>
</dbReference>
<accession>A0ACC0UVZ0</accession>
<dbReference type="EMBL" id="CM047945">
    <property type="protein sequence ID" value="KAI9898264.1"/>
    <property type="molecule type" value="Genomic_DNA"/>
</dbReference>
<comment type="caution">
    <text evidence="1">The sequence shown here is derived from an EMBL/GenBank/DDBJ whole genome shotgun (WGS) entry which is preliminary data.</text>
</comment>
<evidence type="ECO:0000313" key="1">
    <source>
        <dbReference type="EMBL" id="KAI9898264.1"/>
    </source>
</evidence>
<gene>
    <name evidence="1" type="ORF">N3K66_006624</name>
</gene>
<protein>
    <submittedName>
        <fullName evidence="1">Uncharacterized protein</fullName>
    </submittedName>
</protein>
<proteinExistence type="predicted"/>
<sequence>MPPKHPLEVAVFSASSALQAQRNGASRVELNAPGSYPDGGLTPPLSELTTLASPSAGLKIPVRVMIRPVGVQPGSGPDFVYSDDEFGIMKRSLREIKEAGVLDQARGDGFVFGILEDSRDGGIRVDVDRCAELVKLAAPYPCVFHRAFDVLAAGPSHAEALDSLVACGFRALLTSGGVGSHGEHLDRLEELIALADGRLQTIVGGGVRAGNVGAAIERLGRFGGDAVWFHTACLATGEHVAAESLDDVEMGKILSVLDESAPGA</sequence>